<dbReference type="KEGG" id="mgad:MGAD_21680"/>
<evidence type="ECO:0000256" key="1">
    <source>
        <dbReference type="SAM" id="MobiDB-lite"/>
    </source>
</evidence>
<dbReference type="Proteomes" id="UP000466187">
    <property type="component" value="Chromosome"/>
</dbReference>
<dbReference type="AlphaFoldDB" id="A0A7I7WMU2"/>
<name>A0A7I7WMU2_MYCGU</name>
<protein>
    <submittedName>
        <fullName evidence="2">Uncharacterized protein</fullName>
    </submittedName>
</protein>
<feature type="compositionally biased region" description="Basic and acidic residues" evidence="1">
    <location>
        <begin position="49"/>
        <end position="58"/>
    </location>
</feature>
<feature type="compositionally biased region" description="Basic and acidic residues" evidence="1">
    <location>
        <begin position="20"/>
        <end position="37"/>
    </location>
</feature>
<reference evidence="2 3" key="1">
    <citation type="journal article" date="2019" name="Emerg. Microbes Infect.">
        <title>Comprehensive subspecies identification of 175 nontuberculous mycobacteria species based on 7547 genomic profiles.</title>
        <authorList>
            <person name="Matsumoto Y."/>
            <person name="Kinjo T."/>
            <person name="Motooka D."/>
            <person name="Nabeya D."/>
            <person name="Jung N."/>
            <person name="Uechi K."/>
            <person name="Horii T."/>
            <person name="Iida T."/>
            <person name="Fujita J."/>
            <person name="Nakamura S."/>
        </authorList>
    </citation>
    <scope>NUCLEOTIDE SEQUENCE [LARGE SCALE GENOMIC DNA]</scope>
    <source>
        <strain evidence="2 3">JCM 12688</strain>
    </source>
</reference>
<evidence type="ECO:0000313" key="3">
    <source>
        <dbReference type="Proteomes" id="UP000466187"/>
    </source>
</evidence>
<evidence type="ECO:0000313" key="2">
    <source>
        <dbReference type="EMBL" id="BBZ17833.1"/>
    </source>
</evidence>
<accession>A0A7I7WMU2</accession>
<feature type="region of interest" description="Disordered" evidence="1">
    <location>
        <begin position="1"/>
        <end position="58"/>
    </location>
</feature>
<organism evidence="2 3">
    <name type="scientific">Mycolicibacterium gadium</name>
    <name type="common">Mycobacterium gadium</name>
    <dbReference type="NCBI Taxonomy" id="1794"/>
    <lineage>
        <taxon>Bacteria</taxon>
        <taxon>Bacillati</taxon>
        <taxon>Actinomycetota</taxon>
        <taxon>Actinomycetes</taxon>
        <taxon>Mycobacteriales</taxon>
        <taxon>Mycobacteriaceae</taxon>
        <taxon>Mycolicibacterium</taxon>
    </lineage>
</organism>
<sequence length="58" mass="6386">MPGEPLRMSQTNDPPSTPKDATKATDDQREIQDQLDHQDDDPDAPGGHQTKDQVADET</sequence>
<gene>
    <name evidence="2" type="ORF">MGAD_21680</name>
</gene>
<dbReference type="EMBL" id="AP022608">
    <property type="protein sequence ID" value="BBZ17833.1"/>
    <property type="molecule type" value="Genomic_DNA"/>
</dbReference>
<proteinExistence type="predicted"/>